<dbReference type="InterPro" id="IPR017941">
    <property type="entry name" value="Rieske_2Fe-2S"/>
</dbReference>
<keyword evidence="1" id="KW-0001">2Fe-2S</keyword>
<dbReference type="Proteomes" id="UP000198994">
    <property type="component" value="Unassembled WGS sequence"/>
</dbReference>
<dbReference type="RefSeq" id="WP_089963673.1">
    <property type="nucleotide sequence ID" value="NZ_FNAV01000024.1"/>
</dbReference>
<gene>
    <name evidence="7" type="ORF">SAMN04488105_12435</name>
</gene>
<sequence>MLSHEDNETLVRVGPGTTMGDMMRLYWLPFMASADLEKDGQPQTVKILDETLIAFRDSEGRVGLVDHICPHRGAPLVFGRNEDCGLRCVYHGWKFDVDGNVSDMPAEPPRSRLKDRVKIKSYPCVERGGVVWTYMGTEPEESRPPLPSFEWNMVPEENVVVTFRVQECNWLQALEGEIDSAHAPILHGRIDDGGSINQWVAKRDLRPTFECMRQDFGMSIASRRVLDDDTLYWRVNQFVMPFYSLVPPQSNEFYELSGHAWVPIDDENTLCIMFSYRPDEPLHPKSRKVFLEGHGGRETGHPSREGFDDQGAQVPFGRYISKYRRDTGWLFDNEAQKTTWFSGLPGLWVQDAACQSGVLRVYDRTREHLCTSDTGIAMTRRMLLETAHAFAESGKKPDRFDDPDLYLVRAVSLKLPKDQPWADAGKAPMTAKVGEGLGYEL</sequence>
<keyword evidence="5" id="KW-0411">Iron-sulfur</keyword>
<dbReference type="InterPro" id="IPR045623">
    <property type="entry name" value="LigXa_C"/>
</dbReference>
<organism evidence="7 8">
    <name type="scientific">Salipiger thiooxidans</name>
    <dbReference type="NCBI Taxonomy" id="282683"/>
    <lineage>
        <taxon>Bacteria</taxon>
        <taxon>Pseudomonadati</taxon>
        <taxon>Pseudomonadota</taxon>
        <taxon>Alphaproteobacteria</taxon>
        <taxon>Rhodobacterales</taxon>
        <taxon>Roseobacteraceae</taxon>
        <taxon>Salipiger</taxon>
    </lineage>
</organism>
<dbReference type="OrthoDB" id="9800776at2"/>
<accession>A0A1G7LIV9</accession>
<dbReference type="GO" id="GO:0051537">
    <property type="term" value="F:2 iron, 2 sulfur cluster binding"/>
    <property type="evidence" value="ECO:0007669"/>
    <property type="project" value="UniProtKB-KW"/>
</dbReference>
<dbReference type="InterPro" id="IPR036922">
    <property type="entry name" value="Rieske_2Fe-2S_sf"/>
</dbReference>
<evidence type="ECO:0000256" key="4">
    <source>
        <dbReference type="ARBA" id="ARBA00023004"/>
    </source>
</evidence>
<evidence type="ECO:0000256" key="5">
    <source>
        <dbReference type="ARBA" id="ARBA00023014"/>
    </source>
</evidence>
<name>A0A1G7LIV9_9RHOB</name>
<proteinExistence type="predicted"/>
<dbReference type="Gene3D" id="3.90.380.10">
    <property type="entry name" value="Naphthalene 1,2-dioxygenase Alpha Subunit, Chain A, domain 1"/>
    <property type="match status" value="1"/>
</dbReference>
<dbReference type="Gene3D" id="2.102.10.10">
    <property type="entry name" value="Rieske [2Fe-2S] iron-sulphur domain"/>
    <property type="match status" value="1"/>
</dbReference>
<dbReference type="GO" id="GO:0046872">
    <property type="term" value="F:metal ion binding"/>
    <property type="evidence" value="ECO:0007669"/>
    <property type="project" value="UniProtKB-KW"/>
</dbReference>
<dbReference type="CDD" id="cd03479">
    <property type="entry name" value="Rieske_RO_Alpha_PhDO_like"/>
    <property type="match status" value="1"/>
</dbReference>
<dbReference type="AlphaFoldDB" id="A0A1G7LIV9"/>
<dbReference type="InterPro" id="IPR050584">
    <property type="entry name" value="Cholesterol_7-desaturase"/>
</dbReference>
<dbReference type="EMBL" id="FNAV01000024">
    <property type="protein sequence ID" value="SDF49457.1"/>
    <property type="molecule type" value="Genomic_DNA"/>
</dbReference>
<keyword evidence="8" id="KW-1185">Reference proteome</keyword>
<feature type="domain" description="Rieske" evidence="6">
    <location>
        <begin position="29"/>
        <end position="133"/>
    </location>
</feature>
<dbReference type="STRING" id="282683.SAMN04488105_12435"/>
<evidence type="ECO:0000256" key="1">
    <source>
        <dbReference type="ARBA" id="ARBA00022714"/>
    </source>
</evidence>
<evidence type="ECO:0000313" key="7">
    <source>
        <dbReference type="EMBL" id="SDF49457.1"/>
    </source>
</evidence>
<dbReference type="Pfam" id="PF19301">
    <property type="entry name" value="LigXa_C"/>
    <property type="match status" value="1"/>
</dbReference>
<dbReference type="PANTHER" id="PTHR21266">
    <property type="entry name" value="IRON-SULFUR DOMAIN CONTAINING PROTEIN"/>
    <property type="match status" value="1"/>
</dbReference>
<keyword evidence="3" id="KW-0560">Oxidoreductase</keyword>
<dbReference type="SUPFAM" id="SSF50022">
    <property type="entry name" value="ISP domain"/>
    <property type="match status" value="1"/>
</dbReference>
<keyword evidence="4" id="KW-0408">Iron</keyword>
<keyword evidence="2" id="KW-0479">Metal-binding</keyword>
<dbReference type="PROSITE" id="PS51296">
    <property type="entry name" value="RIESKE"/>
    <property type="match status" value="1"/>
</dbReference>
<evidence type="ECO:0000256" key="3">
    <source>
        <dbReference type="ARBA" id="ARBA00023002"/>
    </source>
</evidence>
<dbReference type="GO" id="GO:0016491">
    <property type="term" value="F:oxidoreductase activity"/>
    <property type="evidence" value="ECO:0007669"/>
    <property type="project" value="UniProtKB-KW"/>
</dbReference>
<protein>
    <submittedName>
        <fullName evidence="7">Rieske [2Fe-2S] domain-containing protein</fullName>
    </submittedName>
</protein>
<dbReference type="Pfam" id="PF00355">
    <property type="entry name" value="Rieske"/>
    <property type="match status" value="1"/>
</dbReference>
<evidence type="ECO:0000313" key="8">
    <source>
        <dbReference type="Proteomes" id="UP000198994"/>
    </source>
</evidence>
<reference evidence="8" key="1">
    <citation type="submission" date="2016-10" db="EMBL/GenBank/DDBJ databases">
        <authorList>
            <person name="Varghese N."/>
            <person name="Submissions S."/>
        </authorList>
    </citation>
    <scope>NUCLEOTIDE SEQUENCE [LARGE SCALE GENOMIC DNA]</scope>
    <source>
        <strain evidence="8">DSM 10146</strain>
    </source>
</reference>
<dbReference type="SUPFAM" id="SSF55961">
    <property type="entry name" value="Bet v1-like"/>
    <property type="match status" value="1"/>
</dbReference>
<evidence type="ECO:0000259" key="6">
    <source>
        <dbReference type="PROSITE" id="PS51296"/>
    </source>
</evidence>
<dbReference type="PANTHER" id="PTHR21266:SF59">
    <property type="entry name" value="BLR4922 PROTEIN"/>
    <property type="match status" value="1"/>
</dbReference>
<evidence type="ECO:0000256" key="2">
    <source>
        <dbReference type="ARBA" id="ARBA00022723"/>
    </source>
</evidence>